<dbReference type="AlphaFoldDB" id="A0A9E6RAW6"/>
<accession>A0A9E6RAW6</accession>
<dbReference type="RefSeq" id="WP_261404661.1">
    <property type="nucleotide sequence ID" value="NZ_CP081869.1"/>
</dbReference>
<dbReference type="EMBL" id="CP081869">
    <property type="protein sequence ID" value="QZO01394.1"/>
    <property type="molecule type" value="Genomic_DNA"/>
</dbReference>
<organism evidence="1 2">
    <name type="scientific">Chenggangzhangella methanolivorans</name>
    <dbReference type="NCBI Taxonomy" id="1437009"/>
    <lineage>
        <taxon>Bacteria</taxon>
        <taxon>Pseudomonadati</taxon>
        <taxon>Pseudomonadota</taxon>
        <taxon>Alphaproteobacteria</taxon>
        <taxon>Hyphomicrobiales</taxon>
        <taxon>Methylopilaceae</taxon>
        <taxon>Chenggangzhangella</taxon>
    </lineage>
</organism>
<evidence type="ECO:0000313" key="2">
    <source>
        <dbReference type="Proteomes" id="UP000825701"/>
    </source>
</evidence>
<protein>
    <submittedName>
        <fullName evidence="1">Transcriptional regulator</fullName>
    </submittedName>
</protein>
<evidence type="ECO:0000313" key="1">
    <source>
        <dbReference type="EMBL" id="QZO01394.1"/>
    </source>
</evidence>
<proteinExistence type="predicted"/>
<name>A0A9E6RAW6_9HYPH</name>
<reference evidence="1" key="1">
    <citation type="submission" date="2021-08" db="EMBL/GenBank/DDBJ databases">
        <authorList>
            <person name="Zhang H."/>
            <person name="Xu M."/>
            <person name="Yu Z."/>
            <person name="Yang L."/>
            <person name="Cai Y."/>
        </authorList>
    </citation>
    <scope>NUCLEOTIDE SEQUENCE</scope>
    <source>
        <strain evidence="1">CHL1</strain>
    </source>
</reference>
<keyword evidence="2" id="KW-1185">Reference proteome</keyword>
<gene>
    <name evidence="1" type="ORF">K6K41_08020</name>
</gene>
<dbReference type="Proteomes" id="UP000825701">
    <property type="component" value="Chromosome"/>
</dbReference>
<sequence>MEKDALPDDLSRRIDALSERSSLTREQIIEDALSHGRSLAWQERWISGVEAGLKDAEDGAFASDEELAAVLNRHASR</sequence>
<dbReference type="KEGG" id="cmet:K6K41_08020"/>